<name>A0A4Y2F3U2_ARAVE</name>
<evidence type="ECO:0000313" key="2">
    <source>
        <dbReference type="Proteomes" id="UP000499080"/>
    </source>
</evidence>
<comment type="caution">
    <text evidence="1">The sequence shown here is derived from an EMBL/GenBank/DDBJ whole genome shotgun (WGS) entry which is preliminary data.</text>
</comment>
<reference evidence="1 2" key="1">
    <citation type="journal article" date="2019" name="Sci. Rep.">
        <title>Orb-weaving spider Araneus ventricosus genome elucidates the spidroin gene catalogue.</title>
        <authorList>
            <person name="Kono N."/>
            <person name="Nakamura H."/>
            <person name="Ohtoshi R."/>
            <person name="Moran D.A.P."/>
            <person name="Shinohara A."/>
            <person name="Yoshida Y."/>
            <person name="Fujiwara M."/>
            <person name="Mori M."/>
            <person name="Tomita M."/>
            <person name="Arakawa K."/>
        </authorList>
    </citation>
    <scope>NUCLEOTIDE SEQUENCE [LARGE SCALE GENOMIC DNA]</scope>
</reference>
<evidence type="ECO:0000313" key="1">
    <source>
        <dbReference type="EMBL" id="GBM34755.1"/>
    </source>
</evidence>
<dbReference type="Proteomes" id="UP000499080">
    <property type="component" value="Unassembled WGS sequence"/>
</dbReference>
<accession>A0A4Y2F3U2</accession>
<keyword evidence="2" id="KW-1185">Reference proteome</keyword>
<dbReference type="AlphaFoldDB" id="A0A4Y2F3U2"/>
<proteinExistence type="predicted"/>
<organism evidence="1 2">
    <name type="scientific">Araneus ventricosus</name>
    <name type="common">Orbweaver spider</name>
    <name type="synonym">Epeira ventricosa</name>
    <dbReference type="NCBI Taxonomy" id="182803"/>
    <lineage>
        <taxon>Eukaryota</taxon>
        <taxon>Metazoa</taxon>
        <taxon>Ecdysozoa</taxon>
        <taxon>Arthropoda</taxon>
        <taxon>Chelicerata</taxon>
        <taxon>Arachnida</taxon>
        <taxon>Araneae</taxon>
        <taxon>Araneomorphae</taxon>
        <taxon>Entelegynae</taxon>
        <taxon>Araneoidea</taxon>
        <taxon>Araneidae</taxon>
        <taxon>Araneus</taxon>
    </lineage>
</organism>
<protein>
    <submittedName>
        <fullName evidence="1">Uncharacterized protein</fullName>
    </submittedName>
</protein>
<dbReference type="EMBL" id="BGPR01000768">
    <property type="protein sequence ID" value="GBM34755.1"/>
    <property type="molecule type" value="Genomic_DNA"/>
</dbReference>
<gene>
    <name evidence="1" type="ORF">AVEN_208910_1</name>
</gene>
<sequence>MWSRDQNCKSVEILKAIVGEEAKYVFGFLRYTKKRKMNHIVSVFESGSDGGRRKNILAVDIGYHVPVALSIHVTRSRFLHIPCDMSWGYRLL</sequence>